<protein>
    <submittedName>
        <fullName evidence="3">Heavy metal-associated domain-containing protein</fullName>
    </submittedName>
</protein>
<dbReference type="Pfam" id="PF00403">
    <property type="entry name" value="HMA"/>
    <property type="match status" value="1"/>
</dbReference>
<dbReference type="InterPro" id="IPR036163">
    <property type="entry name" value="HMA_dom_sf"/>
</dbReference>
<dbReference type="PROSITE" id="PS50846">
    <property type="entry name" value="HMA_2"/>
    <property type="match status" value="1"/>
</dbReference>
<evidence type="ECO:0000313" key="4">
    <source>
        <dbReference type="Proteomes" id="UP001165561"/>
    </source>
</evidence>
<dbReference type="InterPro" id="IPR006121">
    <property type="entry name" value="HMA_dom"/>
</dbReference>
<dbReference type="EMBL" id="JARACI010001177">
    <property type="protein sequence ID" value="MDD9207975.1"/>
    <property type="molecule type" value="Genomic_DNA"/>
</dbReference>
<evidence type="ECO:0000313" key="3">
    <source>
        <dbReference type="EMBL" id="MDD9207975.1"/>
    </source>
</evidence>
<accession>A0ABT5U0X5</accession>
<name>A0ABT5U0X5_9MICO</name>
<dbReference type="Proteomes" id="UP001165561">
    <property type="component" value="Unassembled WGS sequence"/>
</dbReference>
<dbReference type="Gene3D" id="3.30.70.100">
    <property type="match status" value="1"/>
</dbReference>
<evidence type="ECO:0000259" key="2">
    <source>
        <dbReference type="PROSITE" id="PS50846"/>
    </source>
</evidence>
<sequence>MSHTPRTFVGTVTVEVTGMTCRHCAEAVGHAVAEVPGVADVRVDLPAGEVHVTAHRAADRADVVAAVEAAGHSPQP</sequence>
<evidence type="ECO:0000256" key="1">
    <source>
        <dbReference type="ARBA" id="ARBA00022723"/>
    </source>
</evidence>
<keyword evidence="1" id="KW-0479">Metal-binding</keyword>
<organism evidence="3 4">
    <name type="scientific">Georgenia halotolerans</name>
    <dbReference type="NCBI Taxonomy" id="3028317"/>
    <lineage>
        <taxon>Bacteria</taxon>
        <taxon>Bacillati</taxon>
        <taxon>Actinomycetota</taxon>
        <taxon>Actinomycetes</taxon>
        <taxon>Micrococcales</taxon>
        <taxon>Bogoriellaceae</taxon>
        <taxon>Georgenia</taxon>
    </lineage>
</organism>
<dbReference type="CDD" id="cd00371">
    <property type="entry name" value="HMA"/>
    <property type="match status" value="1"/>
</dbReference>
<dbReference type="SUPFAM" id="SSF55008">
    <property type="entry name" value="HMA, heavy metal-associated domain"/>
    <property type="match status" value="1"/>
</dbReference>
<feature type="domain" description="HMA" evidence="2">
    <location>
        <begin position="10"/>
        <end position="75"/>
    </location>
</feature>
<comment type="caution">
    <text evidence="3">The sequence shown here is derived from an EMBL/GenBank/DDBJ whole genome shotgun (WGS) entry which is preliminary data.</text>
</comment>
<reference evidence="3" key="1">
    <citation type="submission" date="2023-02" db="EMBL/GenBank/DDBJ databases">
        <title>Georgenia sp.10Sc9-8, isolated from a soil sample collected from the Taklamakan desert.</title>
        <authorList>
            <person name="Liu S."/>
        </authorList>
    </citation>
    <scope>NUCLEOTIDE SEQUENCE</scope>
    <source>
        <strain evidence="3">10Sc9-8</strain>
    </source>
</reference>
<gene>
    <name evidence="3" type="ORF">PU560_16105</name>
</gene>
<proteinExistence type="predicted"/>
<dbReference type="PROSITE" id="PS01047">
    <property type="entry name" value="HMA_1"/>
    <property type="match status" value="1"/>
</dbReference>
<keyword evidence="4" id="KW-1185">Reference proteome</keyword>
<dbReference type="InterPro" id="IPR017969">
    <property type="entry name" value="Heavy-metal-associated_CS"/>
</dbReference>